<dbReference type="OrthoDB" id="5674026at2"/>
<dbReference type="InterPro" id="IPR036624">
    <property type="entry name" value="Hcp1-lik_sf"/>
</dbReference>
<dbReference type="PANTHER" id="PTHR34319">
    <property type="entry name" value="MAJOR EXPORTED PROTEIN"/>
    <property type="match status" value="1"/>
</dbReference>
<dbReference type="Proteomes" id="UP000283568">
    <property type="component" value="Unassembled WGS sequence"/>
</dbReference>
<dbReference type="Pfam" id="PF05638">
    <property type="entry name" value="T6SS_HCP"/>
    <property type="match status" value="1"/>
</dbReference>
<name>A0A2D0IVJ3_9GAMM</name>
<evidence type="ECO:0000313" key="4">
    <source>
        <dbReference type="Proteomes" id="UP000283568"/>
    </source>
</evidence>
<evidence type="ECO:0000313" key="2">
    <source>
        <dbReference type="EMBL" id="RKE88472.1"/>
    </source>
</evidence>
<dbReference type="InterPro" id="IPR052947">
    <property type="entry name" value="T6SS_Hcp1_domain"/>
</dbReference>
<dbReference type="AlphaFoldDB" id="A0A2D0IVJ3"/>
<dbReference type="Proteomes" id="UP000225605">
    <property type="component" value="Unassembled WGS sequence"/>
</dbReference>
<accession>A0A2D0IVJ3</accession>
<organism evidence="1 3">
    <name type="scientific">Xenorhabdus ehlersii</name>
    <dbReference type="NCBI Taxonomy" id="290111"/>
    <lineage>
        <taxon>Bacteria</taxon>
        <taxon>Pseudomonadati</taxon>
        <taxon>Pseudomonadota</taxon>
        <taxon>Gammaproteobacteria</taxon>
        <taxon>Enterobacterales</taxon>
        <taxon>Morganellaceae</taxon>
        <taxon>Xenorhabdus</taxon>
    </lineage>
</organism>
<protein>
    <submittedName>
        <fullName evidence="2">Type VI secretion system Hcp family effector</fullName>
    </submittedName>
</protein>
<dbReference type="NCBIfam" id="TIGR03344">
    <property type="entry name" value="VI_effect_Hcp1"/>
    <property type="match status" value="1"/>
</dbReference>
<dbReference type="SUPFAM" id="SSF141452">
    <property type="entry name" value="Hcp1-like"/>
    <property type="match status" value="1"/>
</dbReference>
<keyword evidence="4" id="KW-1185">Reference proteome</keyword>
<reference evidence="1 3" key="1">
    <citation type="journal article" date="2017" name="Nat. Microbiol.">
        <title>Natural product diversity associated with the nematode symbionts Photorhabdus and Xenorhabdus.</title>
        <authorList>
            <person name="Tobias N.J."/>
            <person name="Wolff H."/>
            <person name="Djahanschiri B."/>
            <person name="Grundmann F."/>
            <person name="Kronenwerth M."/>
            <person name="Shi Y.M."/>
            <person name="Simonyi S."/>
            <person name="Grun P."/>
            <person name="Shapiro-Ilan D."/>
            <person name="Pidot S.J."/>
            <person name="Stinear T.P."/>
            <person name="Ebersberger I."/>
            <person name="Bode H.B."/>
        </authorList>
    </citation>
    <scope>NUCLEOTIDE SEQUENCE [LARGE SCALE GENOMIC DNA]</scope>
    <source>
        <strain evidence="1 3">DSM 16337</strain>
    </source>
</reference>
<comment type="caution">
    <text evidence="1">The sequence shown here is derived from an EMBL/GenBank/DDBJ whole genome shotgun (WGS) entry which is preliminary data.</text>
</comment>
<dbReference type="Gene3D" id="2.30.110.20">
    <property type="entry name" value="Hcp1-like"/>
    <property type="match status" value="1"/>
</dbReference>
<proteinExistence type="predicted"/>
<dbReference type="InterPro" id="IPR008514">
    <property type="entry name" value="T6SS_Hcp"/>
</dbReference>
<evidence type="ECO:0000313" key="3">
    <source>
        <dbReference type="Proteomes" id="UP000225605"/>
    </source>
</evidence>
<dbReference type="PANTHER" id="PTHR34319:SF7">
    <property type="entry name" value="HNH ENDONUCLEASE DOMAIN-CONTAINING PROTEIN"/>
    <property type="match status" value="1"/>
</dbReference>
<dbReference type="EMBL" id="RAQI01000005">
    <property type="protein sequence ID" value="RKE88472.1"/>
    <property type="molecule type" value="Genomic_DNA"/>
</dbReference>
<dbReference type="EMBL" id="NIBT01000004">
    <property type="protein sequence ID" value="PHM25913.1"/>
    <property type="molecule type" value="Genomic_DNA"/>
</dbReference>
<sequence length="104" mass="11778">MANLIYATMKGKKQGLISAGCSTFDSIGNKYQTGHKNGILIFSFEHEITRMSNVNHRQVSFIKPINKSSLLLGVAISNNEELEIINSTIKIFNFYIFHMIIILR</sequence>
<evidence type="ECO:0000313" key="1">
    <source>
        <dbReference type="EMBL" id="PHM25913.1"/>
    </source>
</evidence>
<gene>
    <name evidence="2" type="ORF">BDE27_3104</name>
    <name evidence="1" type="ORF">Xehl_00971</name>
</gene>
<reference evidence="2 4" key="2">
    <citation type="submission" date="2018-09" db="EMBL/GenBank/DDBJ databases">
        <title>Genomic Encyclopedia of Archaeal and Bacterial Type Strains, Phase II (KMG-II): from individual species to whole genera.</title>
        <authorList>
            <person name="Goeker M."/>
        </authorList>
    </citation>
    <scope>NUCLEOTIDE SEQUENCE [LARGE SCALE GENOMIC DNA]</scope>
    <source>
        <strain evidence="2 4">DSM 16337</strain>
    </source>
</reference>